<keyword evidence="1" id="KW-0732">Signal</keyword>
<feature type="chain" id="PRO_5042278480" description="Secreted protein" evidence="1">
    <location>
        <begin position="22"/>
        <end position="197"/>
    </location>
</feature>
<proteinExistence type="predicted"/>
<dbReference type="Proteomes" id="UP001221898">
    <property type="component" value="Unassembled WGS sequence"/>
</dbReference>
<dbReference type="EMBL" id="JAINUG010000012">
    <property type="protein sequence ID" value="KAJ8414534.1"/>
    <property type="molecule type" value="Genomic_DNA"/>
</dbReference>
<sequence>MGLSSIRLGWVFCAVGVSLRARWSQRQLMEAIPSPPRGCRVLFCASDPASRAPRLVSAILLTHSEPPHLGLSQILCCEALPQVHTVLGALCLCVLPVTRPLVWALGLDVLKCSSDWPCGVQRFSGAESWMALWSSSIKLNYLRLLKTPDVYFCDAHNMSTLSLCPGGWTGCRCAFVSHFVLQPVLAVVRSLARTAAL</sequence>
<reference evidence="2" key="1">
    <citation type="journal article" date="2023" name="Science">
        <title>Genome structures resolve the early diversification of teleost fishes.</title>
        <authorList>
            <person name="Parey E."/>
            <person name="Louis A."/>
            <person name="Montfort J."/>
            <person name="Bouchez O."/>
            <person name="Roques C."/>
            <person name="Iampietro C."/>
            <person name="Lluch J."/>
            <person name="Castinel A."/>
            <person name="Donnadieu C."/>
            <person name="Desvignes T."/>
            <person name="Floi Bucao C."/>
            <person name="Jouanno E."/>
            <person name="Wen M."/>
            <person name="Mejri S."/>
            <person name="Dirks R."/>
            <person name="Jansen H."/>
            <person name="Henkel C."/>
            <person name="Chen W.J."/>
            <person name="Zahm M."/>
            <person name="Cabau C."/>
            <person name="Klopp C."/>
            <person name="Thompson A.W."/>
            <person name="Robinson-Rechavi M."/>
            <person name="Braasch I."/>
            <person name="Lecointre G."/>
            <person name="Bobe J."/>
            <person name="Postlethwait J.H."/>
            <person name="Berthelot C."/>
            <person name="Roest Crollius H."/>
            <person name="Guiguen Y."/>
        </authorList>
    </citation>
    <scope>NUCLEOTIDE SEQUENCE</scope>
    <source>
        <strain evidence="2">NC1722</strain>
    </source>
</reference>
<organism evidence="2 3">
    <name type="scientific">Aldrovandia affinis</name>
    <dbReference type="NCBI Taxonomy" id="143900"/>
    <lineage>
        <taxon>Eukaryota</taxon>
        <taxon>Metazoa</taxon>
        <taxon>Chordata</taxon>
        <taxon>Craniata</taxon>
        <taxon>Vertebrata</taxon>
        <taxon>Euteleostomi</taxon>
        <taxon>Actinopterygii</taxon>
        <taxon>Neopterygii</taxon>
        <taxon>Teleostei</taxon>
        <taxon>Notacanthiformes</taxon>
        <taxon>Halosauridae</taxon>
        <taxon>Aldrovandia</taxon>
    </lineage>
</organism>
<evidence type="ECO:0000256" key="1">
    <source>
        <dbReference type="SAM" id="SignalP"/>
    </source>
</evidence>
<evidence type="ECO:0000313" key="2">
    <source>
        <dbReference type="EMBL" id="KAJ8414534.1"/>
    </source>
</evidence>
<feature type="signal peptide" evidence="1">
    <location>
        <begin position="1"/>
        <end position="21"/>
    </location>
</feature>
<evidence type="ECO:0008006" key="4">
    <source>
        <dbReference type="Google" id="ProtNLM"/>
    </source>
</evidence>
<gene>
    <name evidence="2" type="ORF">AAFF_G00037360</name>
</gene>
<evidence type="ECO:0000313" key="3">
    <source>
        <dbReference type="Proteomes" id="UP001221898"/>
    </source>
</evidence>
<protein>
    <recommendedName>
        <fullName evidence="4">Secreted protein</fullName>
    </recommendedName>
</protein>
<keyword evidence="3" id="KW-1185">Reference proteome</keyword>
<name>A0AAD7T533_9TELE</name>
<accession>A0AAD7T533</accession>
<comment type="caution">
    <text evidence="2">The sequence shown here is derived from an EMBL/GenBank/DDBJ whole genome shotgun (WGS) entry which is preliminary data.</text>
</comment>
<dbReference type="AlphaFoldDB" id="A0AAD7T533"/>